<keyword evidence="2" id="KW-1185">Reference proteome</keyword>
<gene>
    <name evidence="1" type="ORF">HNY73_010614</name>
</gene>
<evidence type="ECO:0000313" key="1">
    <source>
        <dbReference type="EMBL" id="KAF8785017.1"/>
    </source>
</evidence>
<proteinExistence type="predicted"/>
<dbReference type="AlphaFoldDB" id="A0A8T0F1N3"/>
<evidence type="ECO:0000313" key="2">
    <source>
        <dbReference type="Proteomes" id="UP000807504"/>
    </source>
</evidence>
<comment type="caution">
    <text evidence="1">The sequence shown here is derived from an EMBL/GenBank/DDBJ whole genome shotgun (WGS) entry which is preliminary data.</text>
</comment>
<dbReference type="EMBL" id="JABXBU010000030">
    <property type="protein sequence ID" value="KAF8785017.1"/>
    <property type="molecule type" value="Genomic_DNA"/>
</dbReference>
<organism evidence="1 2">
    <name type="scientific">Argiope bruennichi</name>
    <name type="common">Wasp spider</name>
    <name type="synonym">Aranea bruennichi</name>
    <dbReference type="NCBI Taxonomy" id="94029"/>
    <lineage>
        <taxon>Eukaryota</taxon>
        <taxon>Metazoa</taxon>
        <taxon>Ecdysozoa</taxon>
        <taxon>Arthropoda</taxon>
        <taxon>Chelicerata</taxon>
        <taxon>Arachnida</taxon>
        <taxon>Araneae</taxon>
        <taxon>Araneomorphae</taxon>
        <taxon>Entelegynae</taxon>
        <taxon>Araneoidea</taxon>
        <taxon>Araneidae</taxon>
        <taxon>Argiope</taxon>
    </lineage>
</organism>
<name>A0A8T0F1N3_ARGBR</name>
<reference evidence="1" key="2">
    <citation type="submission" date="2020-06" db="EMBL/GenBank/DDBJ databases">
        <authorList>
            <person name="Sheffer M."/>
        </authorList>
    </citation>
    <scope>NUCLEOTIDE SEQUENCE</scope>
</reference>
<sequence length="98" mass="10978">MQVSCHMSSVKSLTIPPCEVGEIQMIGLNSDEAVSPFLSCVSADDAQCADNFDGSHTLDALNWKNNVYDRHCFIPEISKISFTYDTWNQYFGKGQYCL</sequence>
<accession>A0A8T0F1N3</accession>
<dbReference type="Proteomes" id="UP000807504">
    <property type="component" value="Unassembled WGS sequence"/>
</dbReference>
<protein>
    <submittedName>
        <fullName evidence="1">Uncharacterized protein</fullName>
    </submittedName>
</protein>
<reference evidence="1" key="1">
    <citation type="journal article" date="2020" name="bioRxiv">
        <title>Chromosome-level reference genome of the European wasp spider Argiope bruennichi: a resource for studies on range expansion and evolutionary adaptation.</title>
        <authorList>
            <person name="Sheffer M.M."/>
            <person name="Hoppe A."/>
            <person name="Krehenwinkel H."/>
            <person name="Uhl G."/>
            <person name="Kuss A.W."/>
            <person name="Jensen L."/>
            <person name="Jensen C."/>
            <person name="Gillespie R.G."/>
            <person name="Hoff K.J."/>
            <person name="Prost S."/>
        </authorList>
    </citation>
    <scope>NUCLEOTIDE SEQUENCE</scope>
</reference>